<dbReference type="InterPro" id="IPR001478">
    <property type="entry name" value="PDZ"/>
</dbReference>
<comment type="caution">
    <text evidence="2">The sequence shown here is derived from an EMBL/GenBank/DDBJ whole genome shotgun (WGS) entry which is preliminary data.</text>
</comment>
<sequence length="110" mass="11648">MNELRLIRRAAQVLAMLALLVGALALRALHADREVDGTTAGATLTGLLPVVTSLKAHGAADRAGLRVGDVIERVDGRVPQSLAQVERTMASGRHIKLAVQRDGHLANVIM</sequence>
<dbReference type="InterPro" id="IPR041489">
    <property type="entry name" value="PDZ_6"/>
</dbReference>
<protein>
    <submittedName>
        <fullName evidence="2">PDZ domain-containing protein</fullName>
    </submittedName>
</protein>
<dbReference type="EMBL" id="JABULH010000006">
    <property type="protein sequence ID" value="NTS66342.1"/>
    <property type="molecule type" value="Genomic_DNA"/>
</dbReference>
<keyword evidence="3" id="KW-1185">Reference proteome</keyword>
<evidence type="ECO:0000259" key="1">
    <source>
        <dbReference type="PROSITE" id="PS50106"/>
    </source>
</evidence>
<dbReference type="PROSITE" id="PS50106">
    <property type="entry name" value="PDZ"/>
    <property type="match status" value="1"/>
</dbReference>
<evidence type="ECO:0000313" key="3">
    <source>
        <dbReference type="Proteomes" id="UP000621447"/>
    </source>
</evidence>
<name>A0ABX2JTH3_9SPHN</name>
<dbReference type="Pfam" id="PF17820">
    <property type="entry name" value="PDZ_6"/>
    <property type="match status" value="1"/>
</dbReference>
<gene>
    <name evidence="2" type="ORF">HRV97_14375</name>
</gene>
<organism evidence="2 3">
    <name type="scientific">Sphingomonas hominis</name>
    <dbReference type="NCBI Taxonomy" id="2741495"/>
    <lineage>
        <taxon>Bacteria</taxon>
        <taxon>Pseudomonadati</taxon>
        <taxon>Pseudomonadota</taxon>
        <taxon>Alphaproteobacteria</taxon>
        <taxon>Sphingomonadales</taxon>
        <taxon>Sphingomonadaceae</taxon>
        <taxon>Sphingomonas</taxon>
    </lineage>
</organism>
<dbReference type="SUPFAM" id="SSF50156">
    <property type="entry name" value="PDZ domain-like"/>
    <property type="match status" value="1"/>
</dbReference>
<reference evidence="2 3" key="1">
    <citation type="submission" date="2020-06" db="EMBL/GenBank/DDBJ databases">
        <title>Sphingomonas hominis sp. nov., a member of the Sphingomonas, isolated from the hair of a 22-year-old girl.</title>
        <authorList>
            <person name="Zhang D.-F."/>
            <person name="Cui X.-W."/>
        </authorList>
    </citation>
    <scope>NUCLEOTIDE SEQUENCE [LARGE SCALE GENOMIC DNA]</scope>
    <source>
        <strain evidence="2 3">HHU CXW</strain>
    </source>
</reference>
<dbReference type="RefSeq" id="WP_174194961.1">
    <property type="nucleotide sequence ID" value="NZ_JABULH010000006.1"/>
</dbReference>
<evidence type="ECO:0000313" key="2">
    <source>
        <dbReference type="EMBL" id="NTS66342.1"/>
    </source>
</evidence>
<dbReference type="Proteomes" id="UP000621447">
    <property type="component" value="Unassembled WGS sequence"/>
</dbReference>
<accession>A0ABX2JTH3</accession>
<feature type="domain" description="PDZ" evidence="1">
    <location>
        <begin position="28"/>
        <end position="103"/>
    </location>
</feature>
<dbReference type="SMART" id="SM00228">
    <property type="entry name" value="PDZ"/>
    <property type="match status" value="1"/>
</dbReference>
<dbReference type="Gene3D" id="2.30.42.10">
    <property type="match status" value="1"/>
</dbReference>
<dbReference type="InterPro" id="IPR036034">
    <property type="entry name" value="PDZ_sf"/>
</dbReference>
<proteinExistence type="predicted"/>